<organism evidence="2">
    <name type="scientific">uncultured Thermomicrobiales bacterium</name>
    <dbReference type="NCBI Taxonomy" id="1645740"/>
    <lineage>
        <taxon>Bacteria</taxon>
        <taxon>Pseudomonadati</taxon>
        <taxon>Thermomicrobiota</taxon>
        <taxon>Thermomicrobia</taxon>
        <taxon>Thermomicrobiales</taxon>
        <taxon>environmental samples</taxon>
    </lineage>
</organism>
<protein>
    <submittedName>
        <fullName evidence="2">Uncharacterized protein</fullName>
    </submittedName>
</protein>
<feature type="region of interest" description="Disordered" evidence="1">
    <location>
        <begin position="1"/>
        <end position="29"/>
    </location>
</feature>
<feature type="compositionally biased region" description="Gly residues" evidence="1">
    <location>
        <begin position="1"/>
        <end position="14"/>
    </location>
</feature>
<name>A0A6J4UTR8_9BACT</name>
<accession>A0A6J4UTR8</accession>
<dbReference type="EMBL" id="CADCWM010000444">
    <property type="protein sequence ID" value="CAA9559631.1"/>
    <property type="molecule type" value="Genomic_DNA"/>
</dbReference>
<gene>
    <name evidence="2" type="ORF">AVDCRST_MAG88-1383</name>
</gene>
<feature type="region of interest" description="Disordered" evidence="1">
    <location>
        <begin position="45"/>
        <end position="86"/>
    </location>
</feature>
<sequence>MVGRDTQGGDGDTGAGALPPRHDGTAIPASSEAVIAQVRAVLMAQAAGPPRGSRATRPGPNRTGQYESTGRPEGDAPFRAAYTGLQ</sequence>
<dbReference type="AlphaFoldDB" id="A0A6J4UTR8"/>
<evidence type="ECO:0000313" key="2">
    <source>
        <dbReference type="EMBL" id="CAA9559631.1"/>
    </source>
</evidence>
<reference evidence="2" key="1">
    <citation type="submission" date="2020-02" db="EMBL/GenBank/DDBJ databases">
        <authorList>
            <person name="Meier V. D."/>
        </authorList>
    </citation>
    <scope>NUCLEOTIDE SEQUENCE</scope>
    <source>
        <strain evidence="2">AVDCRST_MAG88</strain>
    </source>
</reference>
<proteinExistence type="predicted"/>
<evidence type="ECO:0000256" key="1">
    <source>
        <dbReference type="SAM" id="MobiDB-lite"/>
    </source>
</evidence>